<dbReference type="PANTHER" id="PTHR44176:SF1">
    <property type="entry name" value="DNAJ HOMOLOG SUBFAMILY C MEMBER 25"/>
    <property type="match status" value="1"/>
</dbReference>
<evidence type="ECO:0000256" key="5">
    <source>
        <dbReference type="ARBA" id="ARBA00023186"/>
    </source>
</evidence>
<proteinExistence type="predicted"/>
<dbReference type="PANTHER" id="PTHR44176">
    <property type="entry name" value="DNAJ HOMOLOG SUBFAMILY C MEMBER 25"/>
    <property type="match status" value="1"/>
</dbReference>
<evidence type="ECO:0000313" key="7">
    <source>
        <dbReference type="EMBL" id="KAK9845260.1"/>
    </source>
</evidence>
<dbReference type="GO" id="GO:0006457">
    <property type="term" value="P:protein folding"/>
    <property type="evidence" value="ECO:0007669"/>
    <property type="project" value="InterPro"/>
</dbReference>
<keyword evidence="4" id="KW-0472">Membrane</keyword>
<feature type="domain" description="J" evidence="6">
    <location>
        <begin position="7"/>
        <end position="71"/>
    </location>
</feature>
<keyword evidence="8" id="KW-1185">Reference proteome</keyword>
<evidence type="ECO:0000256" key="4">
    <source>
        <dbReference type="ARBA" id="ARBA00023136"/>
    </source>
</evidence>
<dbReference type="GO" id="GO:0005789">
    <property type="term" value="C:endoplasmic reticulum membrane"/>
    <property type="evidence" value="ECO:0007669"/>
    <property type="project" value="TreeGrafter"/>
</dbReference>
<gene>
    <name evidence="7" type="ORF">WJX81_001560</name>
</gene>
<dbReference type="EMBL" id="JALJOU010000003">
    <property type="protein sequence ID" value="KAK9845260.1"/>
    <property type="molecule type" value="Genomic_DNA"/>
</dbReference>
<dbReference type="PRINTS" id="PR00625">
    <property type="entry name" value="JDOMAIN"/>
</dbReference>
<keyword evidence="5" id="KW-0143">Chaperone</keyword>
<dbReference type="Proteomes" id="UP001445335">
    <property type="component" value="Unassembled WGS sequence"/>
</dbReference>
<comment type="caution">
    <text evidence="7">The sequence shown here is derived from an EMBL/GenBank/DDBJ whole genome shotgun (WGS) entry which is preliminary data.</text>
</comment>
<name>A0AAW1SH76_9CHLO</name>
<dbReference type="InterPro" id="IPR044632">
    <property type="entry name" value="DNAJC25-like"/>
</dbReference>
<evidence type="ECO:0000259" key="6">
    <source>
        <dbReference type="PROSITE" id="PS50076"/>
    </source>
</evidence>
<accession>A0AAW1SH76</accession>
<dbReference type="PROSITE" id="PS50076">
    <property type="entry name" value="DNAJ_2"/>
    <property type="match status" value="1"/>
</dbReference>
<keyword evidence="3" id="KW-1133">Transmembrane helix</keyword>
<dbReference type="SUPFAM" id="SSF46565">
    <property type="entry name" value="Chaperone J-domain"/>
    <property type="match status" value="1"/>
</dbReference>
<comment type="subcellular location">
    <subcellularLocation>
        <location evidence="1">Membrane</location>
        <topology evidence="1">Multi-pass membrane protein</topology>
    </subcellularLocation>
</comment>
<dbReference type="InterPro" id="IPR036869">
    <property type="entry name" value="J_dom_sf"/>
</dbReference>
<dbReference type="PROSITE" id="PS00636">
    <property type="entry name" value="DNAJ_1"/>
    <property type="match status" value="1"/>
</dbReference>
<reference evidence="7 8" key="1">
    <citation type="journal article" date="2024" name="Nat. Commun.">
        <title>Phylogenomics reveals the evolutionary origins of lichenization in chlorophyte algae.</title>
        <authorList>
            <person name="Puginier C."/>
            <person name="Libourel C."/>
            <person name="Otte J."/>
            <person name="Skaloud P."/>
            <person name="Haon M."/>
            <person name="Grisel S."/>
            <person name="Petersen M."/>
            <person name="Berrin J.G."/>
            <person name="Delaux P.M."/>
            <person name="Dal Grande F."/>
            <person name="Keller J."/>
        </authorList>
    </citation>
    <scope>NUCLEOTIDE SEQUENCE [LARGE SCALE GENOMIC DNA]</scope>
    <source>
        <strain evidence="7 8">SAG 245.80</strain>
    </source>
</reference>
<sequence>MYCGDDDCYDVLGVKQSATMSEVKRAYRTLSLAVHPDKNTSPDAKGKFQRLAQAYEVLSDARLRRAYDYALEHPDELVYNRMRYYNAHAYKYWQTDARAVVFGIIVLVSGVQYANQHLVYQSAMSRVRKTPKYRHLVKRLQAELAAGGRNGAACLVPARKRSAAKPKKGETEAGLQAAEAAADAEVSASIGGGYSKPDVRELLGVQIAMLPYTLCKAIAWEAQWVLRYRIRKEEYDEAAQAYLTRRALGLSERRWAAQLEEARRWALNQALWVPANARVFREADARREGKAARKAARARIGDISNLIDD</sequence>
<dbReference type="InterPro" id="IPR001623">
    <property type="entry name" value="DnaJ_domain"/>
</dbReference>
<evidence type="ECO:0000256" key="2">
    <source>
        <dbReference type="ARBA" id="ARBA00022692"/>
    </source>
</evidence>
<organism evidence="7 8">
    <name type="scientific">Elliptochloris bilobata</name>
    <dbReference type="NCBI Taxonomy" id="381761"/>
    <lineage>
        <taxon>Eukaryota</taxon>
        <taxon>Viridiplantae</taxon>
        <taxon>Chlorophyta</taxon>
        <taxon>core chlorophytes</taxon>
        <taxon>Trebouxiophyceae</taxon>
        <taxon>Trebouxiophyceae incertae sedis</taxon>
        <taxon>Elliptochloris clade</taxon>
        <taxon>Elliptochloris</taxon>
    </lineage>
</organism>
<dbReference type="Gene3D" id="1.10.287.110">
    <property type="entry name" value="DnaJ domain"/>
    <property type="match status" value="1"/>
</dbReference>
<dbReference type="InterPro" id="IPR018253">
    <property type="entry name" value="DnaJ_domain_CS"/>
</dbReference>
<keyword evidence="2" id="KW-0812">Transmembrane</keyword>
<evidence type="ECO:0000256" key="3">
    <source>
        <dbReference type="ARBA" id="ARBA00022989"/>
    </source>
</evidence>
<dbReference type="Pfam" id="PF00226">
    <property type="entry name" value="DnaJ"/>
    <property type="match status" value="1"/>
</dbReference>
<protein>
    <recommendedName>
        <fullName evidence="6">J domain-containing protein</fullName>
    </recommendedName>
</protein>
<evidence type="ECO:0000256" key="1">
    <source>
        <dbReference type="ARBA" id="ARBA00004141"/>
    </source>
</evidence>
<evidence type="ECO:0000313" key="8">
    <source>
        <dbReference type="Proteomes" id="UP001445335"/>
    </source>
</evidence>
<dbReference type="CDD" id="cd06257">
    <property type="entry name" value="DnaJ"/>
    <property type="match status" value="1"/>
</dbReference>
<dbReference type="SMART" id="SM00271">
    <property type="entry name" value="DnaJ"/>
    <property type="match status" value="1"/>
</dbReference>
<dbReference type="AlphaFoldDB" id="A0AAW1SH76"/>